<protein>
    <submittedName>
        <fullName evidence="1">Uncharacterized protein</fullName>
    </submittedName>
</protein>
<evidence type="ECO:0000313" key="2">
    <source>
        <dbReference type="Proteomes" id="UP000717585"/>
    </source>
</evidence>
<evidence type="ECO:0000313" key="1">
    <source>
        <dbReference type="EMBL" id="KAG9394739.1"/>
    </source>
</evidence>
<reference evidence="1" key="1">
    <citation type="submission" date="2021-05" db="EMBL/GenBank/DDBJ databases">
        <title>A free-living protist that lacks canonical eukaryotic 1 DNA replication and segregation systems.</title>
        <authorList>
            <person name="Salas-Leiva D.E."/>
            <person name="Tromer E.C."/>
            <person name="Curtis B.A."/>
            <person name="Jerlstrom-Hultqvist J."/>
            <person name="Kolisko M."/>
            <person name="Yi Z."/>
            <person name="Salas-Leiva J.S."/>
            <person name="Gallot-Lavallee L."/>
            <person name="Kops G.J.P.L."/>
            <person name="Archibald J.M."/>
            <person name="Simpson A.G.B."/>
            <person name="Roger A.J."/>
        </authorList>
    </citation>
    <scope>NUCLEOTIDE SEQUENCE</scope>
    <source>
        <strain evidence="1">BICM</strain>
    </source>
</reference>
<organism evidence="1 2">
    <name type="scientific">Carpediemonas membranifera</name>
    <dbReference type="NCBI Taxonomy" id="201153"/>
    <lineage>
        <taxon>Eukaryota</taxon>
        <taxon>Metamonada</taxon>
        <taxon>Carpediemonas-like organisms</taxon>
        <taxon>Carpediemonas</taxon>
    </lineage>
</organism>
<keyword evidence="2" id="KW-1185">Reference proteome</keyword>
<proteinExistence type="predicted"/>
<accession>A0A8J6B7I6</accession>
<dbReference type="AlphaFoldDB" id="A0A8J6B7I6"/>
<name>A0A8J6B7I6_9EUKA</name>
<dbReference type="EMBL" id="JAHDYR010000013">
    <property type="protein sequence ID" value="KAG9394739.1"/>
    <property type="molecule type" value="Genomic_DNA"/>
</dbReference>
<gene>
    <name evidence="1" type="ORF">J8273_3715</name>
</gene>
<sequence length="369" mass="40894">MGYLHDLVGDELFRSTNSHLFLPVGAQELTINVPELLWPAVMNNLASDGVFALEVDLFLSTSHEEVLNSIVRAMQADAVLSAAPSPQSIEVALTTIANTKPVAIFLLGYEDPGPLELNRRLLGAITRARQQKLKNKIHRVTLLHTTEPVATAYDFLDPKNVTQADWINIISTALKFEPPLDLIPESDHTQHVGALFRLHRTVGPVLCRLASAEFTDPKLFEADSPVYRNLAALDPTSGRLMLVLCRLDRDISGQQSIDETGAAVTENEVDIKLVANIDTILIQCRRLAAELKPMDADQRDPNNRPDLPLSLMDSHVLKEMLGGLVRAGLIVQDSAGMYRLNEGDRREVWRHVFEGGVGRVKLEAIWTRL</sequence>
<dbReference type="Proteomes" id="UP000717585">
    <property type="component" value="Unassembled WGS sequence"/>
</dbReference>
<comment type="caution">
    <text evidence="1">The sequence shown here is derived from an EMBL/GenBank/DDBJ whole genome shotgun (WGS) entry which is preliminary data.</text>
</comment>